<evidence type="ECO:0000256" key="1">
    <source>
        <dbReference type="SAM" id="MobiDB-lite"/>
    </source>
</evidence>
<gene>
    <name evidence="3" type="ORF">EG328_007092</name>
</gene>
<dbReference type="Proteomes" id="UP000447873">
    <property type="component" value="Unassembled WGS sequence"/>
</dbReference>
<sequence length="437" mass="49293">MSSLGTASYGQSSRPITPYSQYKTPSFYEQSLNSNVHPSKLGAKLEIRSPLPARALPLTPNPKNLPMSCLFPGHSKTFKRKGDWKSHMDDFHKPGPVVWHCEEEACEDRFETKLLFQQHHTSIHKCGRTCTHADRAQRPSSPKLAFACGFECREGLFSQWETWRDHVREHLLRGSHPSDWSYTIEIRNLLRRKEISPLWESYIANHCAISEGHEPIFKWDADNKTSFLKQQLEFGSLRQNGEHLIKQVILAGVRVQSGTEFRNQLLLPVNASSPTATTNFYMVPESNAAELLSSPDLMNGNAFQSPAYRSSYNTDQSSFQFSNFLSPSAIPEETAGGSAWTVPEVMDSGTLSAELAQPSFEYRDFWYPSVHPNAPDVPVATYGLPLDVADSLHSQQEPRSKLADMWSKISSGRKSSHSRTGSDGSDHRMEDTQHFHH</sequence>
<reference evidence="3 4" key="1">
    <citation type="submission" date="2018-12" db="EMBL/GenBank/DDBJ databases">
        <title>Venturia inaequalis Genome Resource.</title>
        <authorList>
            <person name="Lichtner F.J."/>
        </authorList>
    </citation>
    <scope>NUCLEOTIDE SEQUENCE [LARGE SCALE GENOMIC DNA]</scope>
    <source>
        <strain evidence="3 4">120213</strain>
    </source>
</reference>
<feature type="region of interest" description="Disordered" evidence="1">
    <location>
        <begin position="392"/>
        <end position="437"/>
    </location>
</feature>
<feature type="compositionally biased region" description="Low complexity" evidence="1">
    <location>
        <begin position="407"/>
        <end position="422"/>
    </location>
</feature>
<feature type="domain" description="C2H2-type" evidence="2">
    <location>
        <begin position="101"/>
        <end position="124"/>
    </location>
</feature>
<dbReference type="AlphaFoldDB" id="A0A8H3VDI8"/>
<organism evidence="3 4">
    <name type="scientific">Venturia inaequalis</name>
    <name type="common">Apple scab fungus</name>
    <dbReference type="NCBI Taxonomy" id="5025"/>
    <lineage>
        <taxon>Eukaryota</taxon>
        <taxon>Fungi</taxon>
        <taxon>Dikarya</taxon>
        <taxon>Ascomycota</taxon>
        <taxon>Pezizomycotina</taxon>
        <taxon>Dothideomycetes</taxon>
        <taxon>Pleosporomycetidae</taxon>
        <taxon>Venturiales</taxon>
        <taxon>Venturiaceae</taxon>
        <taxon>Venturia</taxon>
    </lineage>
</organism>
<proteinExistence type="predicted"/>
<accession>A0A8H3VDI8</accession>
<feature type="compositionally biased region" description="Basic and acidic residues" evidence="1">
    <location>
        <begin position="424"/>
        <end position="437"/>
    </location>
</feature>
<evidence type="ECO:0000259" key="2">
    <source>
        <dbReference type="PROSITE" id="PS00028"/>
    </source>
</evidence>
<name>A0A8H3VDI8_VENIN</name>
<comment type="caution">
    <text evidence="3">The sequence shown here is derived from an EMBL/GenBank/DDBJ whole genome shotgun (WGS) entry which is preliminary data.</text>
</comment>
<dbReference type="EMBL" id="WNWS01000038">
    <property type="protein sequence ID" value="KAE9985678.1"/>
    <property type="molecule type" value="Genomic_DNA"/>
</dbReference>
<dbReference type="InterPro" id="IPR013087">
    <property type="entry name" value="Znf_C2H2_type"/>
</dbReference>
<dbReference type="PROSITE" id="PS00028">
    <property type="entry name" value="ZINC_FINGER_C2H2_1"/>
    <property type="match status" value="1"/>
</dbReference>
<evidence type="ECO:0000313" key="4">
    <source>
        <dbReference type="Proteomes" id="UP000447873"/>
    </source>
</evidence>
<protein>
    <recommendedName>
        <fullName evidence="2">C2H2-type domain-containing protein</fullName>
    </recommendedName>
</protein>
<evidence type="ECO:0000313" key="3">
    <source>
        <dbReference type="EMBL" id="KAE9985678.1"/>
    </source>
</evidence>